<sequence>MRKERSLLRKNWSNLRAEIANIITKKEISKEDFRPLSTNENWEKIENNIINIFCNLSHSNKKPAWIWTDFKLDTFALSNLAQRPENYLDKLVDEEENVWYIVNETINESDKFWFYEGKIKTIQIIIGESWFSDLYIVSKKYEWLITINHHDTLIATGKTMSDKLRRLETIKK</sequence>
<dbReference type="EMBL" id="BAABDT010000003">
    <property type="protein sequence ID" value="GAA3737102.1"/>
    <property type="molecule type" value="Genomic_DNA"/>
</dbReference>
<name>A0ABP7FDG0_9FLAO</name>
<proteinExistence type="predicted"/>
<organism evidence="1 2">
    <name type="scientific">Flavobacterium ginsengisoli</name>
    <dbReference type="NCBI Taxonomy" id="871694"/>
    <lineage>
        <taxon>Bacteria</taxon>
        <taxon>Pseudomonadati</taxon>
        <taxon>Bacteroidota</taxon>
        <taxon>Flavobacteriia</taxon>
        <taxon>Flavobacteriales</taxon>
        <taxon>Flavobacteriaceae</taxon>
        <taxon>Flavobacterium</taxon>
    </lineage>
</organism>
<evidence type="ECO:0000313" key="2">
    <source>
        <dbReference type="Proteomes" id="UP001501367"/>
    </source>
</evidence>
<dbReference type="Pfam" id="PF20541">
    <property type="entry name" value="DUF6756"/>
    <property type="match status" value="1"/>
</dbReference>
<dbReference type="Proteomes" id="UP001501367">
    <property type="component" value="Unassembled WGS sequence"/>
</dbReference>
<protein>
    <submittedName>
        <fullName evidence="1">Uncharacterized protein</fullName>
    </submittedName>
</protein>
<dbReference type="RefSeq" id="WP_278020506.1">
    <property type="nucleotide sequence ID" value="NZ_BAABDT010000003.1"/>
</dbReference>
<reference evidence="2" key="1">
    <citation type="journal article" date="2019" name="Int. J. Syst. Evol. Microbiol.">
        <title>The Global Catalogue of Microorganisms (GCM) 10K type strain sequencing project: providing services to taxonomists for standard genome sequencing and annotation.</title>
        <authorList>
            <consortium name="The Broad Institute Genomics Platform"/>
            <consortium name="The Broad Institute Genome Sequencing Center for Infectious Disease"/>
            <person name="Wu L."/>
            <person name="Ma J."/>
        </authorList>
    </citation>
    <scope>NUCLEOTIDE SEQUENCE [LARGE SCALE GENOMIC DNA]</scope>
    <source>
        <strain evidence="2">JCM 17336</strain>
    </source>
</reference>
<comment type="caution">
    <text evidence="1">The sequence shown here is derived from an EMBL/GenBank/DDBJ whole genome shotgun (WGS) entry which is preliminary data.</text>
</comment>
<gene>
    <name evidence="1" type="ORF">GCM10022422_20480</name>
</gene>
<keyword evidence="2" id="KW-1185">Reference proteome</keyword>
<evidence type="ECO:0000313" key="1">
    <source>
        <dbReference type="EMBL" id="GAA3737102.1"/>
    </source>
</evidence>
<dbReference type="InterPro" id="IPR046644">
    <property type="entry name" value="DUF6756"/>
</dbReference>
<accession>A0ABP7FDG0</accession>